<organism evidence="2 3">
    <name type="scientific">Coniochaeta hoffmannii</name>
    <dbReference type="NCBI Taxonomy" id="91930"/>
    <lineage>
        <taxon>Eukaryota</taxon>
        <taxon>Fungi</taxon>
        <taxon>Dikarya</taxon>
        <taxon>Ascomycota</taxon>
        <taxon>Pezizomycotina</taxon>
        <taxon>Sordariomycetes</taxon>
        <taxon>Sordariomycetidae</taxon>
        <taxon>Coniochaetales</taxon>
        <taxon>Coniochaetaceae</taxon>
        <taxon>Coniochaeta</taxon>
    </lineage>
</organism>
<dbReference type="AlphaFoldDB" id="A0AA38RDX2"/>
<feature type="chain" id="PRO_5041329131" evidence="1">
    <location>
        <begin position="21"/>
        <end position="148"/>
    </location>
</feature>
<evidence type="ECO:0000313" key="3">
    <source>
        <dbReference type="Proteomes" id="UP001174691"/>
    </source>
</evidence>
<reference evidence="2" key="1">
    <citation type="submission" date="2022-07" db="EMBL/GenBank/DDBJ databases">
        <title>Fungi with potential for degradation of polypropylene.</title>
        <authorList>
            <person name="Gostincar C."/>
        </authorList>
    </citation>
    <scope>NUCLEOTIDE SEQUENCE</scope>
    <source>
        <strain evidence="2">EXF-13287</strain>
    </source>
</reference>
<dbReference type="EMBL" id="JANBVN010000154">
    <property type="protein sequence ID" value="KAJ9137807.1"/>
    <property type="molecule type" value="Genomic_DNA"/>
</dbReference>
<proteinExistence type="predicted"/>
<evidence type="ECO:0000313" key="2">
    <source>
        <dbReference type="EMBL" id="KAJ9137807.1"/>
    </source>
</evidence>
<keyword evidence="1" id="KW-0732">Signal</keyword>
<dbReference type="Proteomes" id="UP001174691">
    <property type="component" value="Unassembled WGS sequence"/>
</dbReference>
<gene>
    <name evidence="2" type="ORF">NKR19_g8074</name>
</gene>
<protein>
    <submittedName>
        <fullName evidence="2">Uncharacterized protein</fullName>
    </submittedName>
</protein>
<sequence length="148" mass="15787">MHFSPLALVAIGLFSASARAYTVTAYQGDFSGTDPPCNPTDDADGTYRIYDGFADGDCVDFSQPPPTDVTCALYPNGGTEGPLDCPTSGQWLSKSMFIDPTTQIGGNTFQYKCLVYNAPGCDIDQETLVNQCMGNYGQGVTSFRCSSI</sequence>
<evidence type="ECO:0000256" key="1">
    <source>
        <dbReference type="SAM" id="SignalP"/>
    </source>
</evidence>
<keyword evidence="3" id="KW-1185">Reference proteome</keyword>
<comment type="caution">
    <text evidence="2">The sequence shown here is derived from an EMBL/GenBank/DDBJ whole genome shotgun (WGS) entry which is preliminary data.</text>
</comment>
<feature type="signal peptide" evidence="1">
    <location>
        <begin position="1"/>
        <end position="20"/>
    </location>
</feature>
<name>A0AA38RDX2_9PEZI</name>
<accession>A0AA38RDX2</accession>